<evidence type="ECO:0000313" key="3">
    <source>
        <dbReference type="Proteomes" id="UP000246996"/>
    </source>
</evidence>
<dbReference type="AlphaFoldDB" id="A0A2Z3N5K9"/>
<gene>
    <name evidence="2" type="ORF">C1N76_06030</name>
</gene>
<organism evidence="2 3">
    <name type="scientific">Geobacillus thermoleovorans</name>
    <name type="common">Bacillus thermoleovorans</name>
    <dbReference type="NCBI Taxonomy" id="33941"/>
    <lineage>
        <taxon>Bacteria</taxon>
        <taxon>Bacillati</taxon>
        <taxon>Bacillota</taxon>
        <taxon>Bacilli</taxon>
        <taxon>Bacillales</taxon>
        <taxon>Anoxybacillaceae</taxon>
        <taxon>Geobacillus</taxon>
        <taxon>Geobacillus thermoleovorans group</taxon>
    </lineage>
</organism>
<name>A0A2Z3N5K9_GEOTH</name>
<sequence length="59" mass="6423">MERKASKAGPNEGAVSKAAKQGFEAGLLFFCFHFHDMIAVMGLMFWSLPARITGRGSAF</sequence>
<keyword evidence="1" id="KW-1133">Transmembrane helix</keyword>
<evidence type="ECO:0000313" key="2">
    <source>
        <dbReference type="EMBL" id="AWO74148.1"/>
    </source>
</evidence>
<proteinExistence type="predicted"/>
<dbReference type="EMBL" id="CP027303">
    <property type="protein sequence ID" value="AWO74148.1"/>
    <property type="molecule type" value="Genomic_DNA"/>
</dbReference>
<keyword evidence="1" id="KW-0472">Membrane</keyword>
<keyword evidence="1" id="KW-0812">Transmembrane</keyword>
<accession>A0A2Z3N5K9</accession>
<dbReference type="Proteomes" id="UP000246996">
    <property type="component" value="Chromosome"/>
</dbReference>
<feature type="transmembrane region" description="Helical" evidence="1">
    <location>
        <begin position="25"/>
        <end position="46"/>
    </location>
</feature>
<protein>
    <submittedName>
        <fullName evidence="2">Uncharacterized protein</fullName>
    </submittedName>
</protein>
<reference evidence="3" key="1">
    <citation type="submission" date="2018-02" db="EMBL/GenBank/DDBJ databases">
        <title>The complete genome of bacterial strain SGAirxxxx.</title>
        <authorList>
            <person name="Schuster S.C."/>
        </authorList>
    </citation>
    <scope>NUCLEOTIDE SEQUENCE [LARGE SCALE GENOMIC DNA]</scope>
    <source>
        <strain evidence="3">SGAir0734</strain>
    </source>
</reference>
<evidence type="ECO:0000256" key="1">
    <source>
        <dbReference type="SAM" id="Phobius"/>
    </source>
</evidence>